<dbReference type="GO" id="GO:0050661">
    <property type="term" value="F:NADP binding"/>
    <property type="evidence" value="ECO:0007669"/>
    <property type="project" value="InterPro"/>
</dbReference>
<protein>
    <submittedName>
        <fullName evidence="5">Uncharacterized protein</fullName>
    </submittedName>
</protein>
<feature type="domain" description="6-phosphogluconate dehydrogenase NADP-binding" evidence="3">
    <location>
        <begin position="28"/>
        <end position="189"/>
    </location>
</feature>
<dbReference type="InterPro" id="IPR036291">
    <property type="entry name" value="NAD(P)-bd_dom_sf"/>
</dbReference>
<feature type="region of interest" description="Disordered" evidence="2">
    <location>
        <begin position="1"/>
        <end position="22"/>
    </location>
</feature>
<dbReference type="EMBL" id="JAFIQS010000001">
    <property type="protein sequence ID" value="KAG5173728.1"/>
    <property type="molecule type" value="Genomic_DNA"/>
</dbReference>
<dbReference type="InterPro" id="IPR008927">
    <property type="entry name" value="6-PGluconate_DH-like_C_sf"/>
</dbReference>
<dbReference type="InterPro" id="IPR029154">
    <property type="entry name" value="HIBADH-like_NADP-bd"/>
</dbReference>
<dbReference type="AlphaFoldDB" id="A0A8H7Y9R3"/>
<evidence type="ECO:0000256" key="1">
    <source>
        <dbReference type="ARBA" id="ARBA00007598"/>
    </source>
</evidence>
<feature type="domain" description="3-hydroxyisobutyrate dehydrogenase-like NAD-binding" evidence="4">
    <location>
        <begin position="209"/>
        <end position="317"/>
    </location>
</feature>
<evidence type="ECO:0000259" key="3">
    <source>
        <dbReference type="Pfam" id="PF03446"/>
    </source>
</evidence>
<dbReference type="PANTHER" id="PTHR43580:SF8">
    <property type="entry name" value="6-PHOSPHOGLUCONATE DEHYDROGENASE NADP-BINDING DOMAIN-CONTAINING PROTEIN-RELATED"/>
    <property type="match status" value="1"/>
</dbReference>
<gene>
    <name evidence="5" type="ORF">JR316_000385</name>
</gene>
<dbReference type="SUPFAM" id="SSF51735">
    <property type="entry name" value="NAD(P)-binding Rossmann-fold domains"/>
    <property type="match status" value="1"/>
</dbReference>
<dbReference type="Gene3D" id="3.40.50.720">
    <property type="entry name" value="NAD(P)-binding Rossmann-like Domain"/>
    <property type="match status" value="1"/>
</dbReference>
<evidence type="ECO:0000256" key="2">
    <source>
        <dbReference type="SAM" id="MobiDB-lite"/>
    </source>
</evidence>
<reference evidence="5" key="1">
    <citation type="submission" date="2021-02" db="EMBL/GenBank/DDBJ databases">
        <title>Psilocybe cubensis genome.</title>
        <authorList>
            <person name="Mckernan K.J."/>
            <person name="Crawford S."/>
            <person name="Trippe A."/>
            <person name="Kane L.T."/>
            <person name="Mclaughlin S."/>
        </authorList>
    </citation>
    <scope>NUCLEOTIDE SEQUENCE [LARGE SCALE GENOMIC DNA]</scope>
    <source>
        <strain evidence="5">MGC-MH-2018</strain>
    </source>
</reference>
<sequence length="360" mass="40003">MQQDTLTPENPTPPYTSRPHTPKLFPPQIGCIGLGNIGFLMTRNLALNAPTDDGPLPPIMIWNRTVSKAEKLIELVGDQKCRIAKDPEEIAKECDIIFVNLANDDVVRSIYNRLTSSLRRNPPTREKIFVETSTLTQHVAELDSMLSNFPRVHLISCPVIGSPIVAEKSQLLLVMSGDYRSKKEVAYWLVPAVGKRVIDLGGDLQKALTFKLLANSLILGNLEILAEAFTFAQKSGIGENHVDALIKEYFPAPSIVNYAEKMMNDSFDGSQGFSIDGGIKDATHIRRLTAKHNSPMPAIDVAHQNLLTARAHFRRMQQQGHSPYEELDWSGLIAGTRVSAGLYPFDQRKDFGLTMVKEQN</sequence>
<evidence type="ECO:0000313" key="5">
    <source>
        <dbReference type="EMBL" id="KAG5173728.1"/>
    </source>
</evidence>
<dbReference type="InterPro" id="IPR013328">
    <property type="entry name" value="6PGD_dom2"/>
</dbReference>
<comment type="similarity">
    <text evidence="1">Belongs to the HIBADH-related family. NP60 subfamily.</text>
</comment>
<dbReference type="Pfam" id="PF03446">
    <property type="entry name" value="NAD_binding_2"/>
    <property type="match status" value="1"/>
</dbReference>
<organism evidence="5">
    <name type="scientific">Psilocybe cubensis</name>
    <name type="common">Psychedelic mushroom</name>
    <name type="synonym">Stropharia cubensis</name>
    <dbReference type="NCBI Taxonomy" id="181762"/>
    <lineage>
        <taxon>Eukaryota</taxon>
        <taxon>Fungi</taxon>
        <taxon>Dikarya</taxon>
        <taxon>Basidiomycota</taxon>
        <taxon>Agaricomycotina</taxon>
        <taxon>Agaricomycetes</taxon>
        <taxon>Agaricomycetidae</taxon>
        <taxon>Agaricales</taxon>
        <taxon>Agaricineae</taxon>
        <taxon>Strophariaceae</taxon>
        <taxon>Psilocybe</taxon>
    </lineage>
</organism>
<proteinExistence type="inferred from homology"/>
<dbReference type="OrthoDB" id="435038at2759"/>
<evidence type="ECO:0000259" key="4">
    <source>
        <dbReference type="Pfam" id="PF14833"/>
    </source>
</evidence>
<dbReference type="InterPro" id="IPR006115">
    <property type="entry name" value="6PGDH_NADP-bd"/>
</dbReference>
<dbReference type="Pfam" id="PF14833">
    <property type="entry name" value="NAD_binding_11"/>
    <property type="match status" value="1"/>
</dbReference>
<accession>A0A8H7Y9R3</accession>
<comment type="caution">
    <text evidence="5">The sequence shown here is derived from an EMBL/GenBank/DDBJ whole genome shotgun (WGS) entry which is preliminary data.</text>
</comment>
<dbReference type="PANTHER" id="PTHR43580">
    <property type="entry name" value="OXIDOREDUCTASE GLYR1-RELATED"/>
    <property type="match status" value="1"/>
</dbReference>
<dbReference type="Gene3D" id="1.10.1040.10">
    <property type="entry name" value="N-(1-d-carboxylethyl)-l-norvaline Dehydrogenase, domain 2"/>
    <property type="match status" value="1"/>
</dbReference>
<dbReference type="InterPro" id="IPR051265">
    <property type="entry name" value="HIBADH-related_NP60_sf"/>
</dbReference>
<name>A0A8H7Y9R3_PSICU</name>
<dbReference type="SUPFAM" id="SSF48179">
    <property type="entry name" value="6-phosphogluconate dehydrogenase C-terminal domain-like"/>
    <property type="match status" value="1"/>
</dbReference>
<dbReference type="GO" id="GO:0051287">
    <property type="term" value="F:NAD binding"/>
    <property type="evidence" value="ECO:0007669"/>
    <property type="project" value="InterPro"/>
</dbReference>